<keyword evidence="2" id="KW-0805">Transcription regulation</keyword>
<evidence type="ECO:0000313" key="8">
    <source>
        <dbReference type="Proteomes" id="UP000597886"/>
    </source>
</evidence>
<dbReference type="Gene3D" id="3.40.190.290">
    <property type="match status" value="1"/>
</dbReference>
<dbReference type="FunFam" id="1.10.10.10:FF:000001">
    <property type="entry name" value="LysR family transcriptional regulator"/>
    <property type="match status" value="1"/>
</dbReference>
<dbReference type="InterPro" id="IPR036390">
    <property type="entry name" value="WH_DNA-bd_sf"/>
</dbReference>
<dbReference type="InterPro" id="IPR036388">
    <property type="entry name" value="WH-like_DNA-bd_sf"/>
</dbReference>
<accession>A0AA91BN58</accession>
<reference evidence="7 9" key="1">
    <citation type="submission" date="2019-12" db="EMBL/GenBank/DDBJ databases">
        <title>Ruegeria JWLKs population differentiation of coral mucus and skeleton niches.</title>
        <authorList>
            <person name="Luo D."/>
        </authorList>
    </citation>
    <scope>NUCLEOTIDE SEQUENCE</scope>
    <source>
        <strain evidence="7">HKCCD6181</strain>
        <strain evidence="6 9">HKCCD6238</strain>
    </source>
</reference>
<protein>
    <submittedName>
        <fullName evidence="7">LysR family transcriptional regulator</fullName>
    </submittedName>
</protein>
<evidence type="ECO:0000256" key="3">
    <source>
        <dbReference type="ARBA" id="ARBA00023125"/>
    </source>
</evidence>
<organism evidence="7 8">
    <name type="scientific">Ruegeria atlantica</name>
    <dbReference type="NCBI Taxonomy" id="81569"/>
    <lineage>
        <taxon>Bacteria</taxon>
        <taxon>Pseudomonadati</taxon>
        <taxon>Pseudomonadota</taxon>
        <taxon>Alphaproteobacteria</taxon>
        <taxon>Rhodobacterales</taxon>
        <taxon>Roseobacteraceae</taxon>
        <taxon>Ruegeria</taxon>
    </lineage>
</organism>
<sequence>MRRNELNDVSIFVAVAQENGFRAAAEKLKLGAGSVSEAVQRFEDRLGVRLIERSTRAIALTKAGELLFRRSLPAINDLETALKSIHDLNEDLSGTLRLTAPTAAGQLFLDALITGFAKEHPAVAIELIYDETKVDLVTSGVDAAIRAETLLDPDTYAIAIGPTLKMTIVASPEYLANCPPLEKPADVAAHSGVCFAITGADKLAPWVFAGTDGPYSVMPRPKIVTNDVTSILEGAKAGLGLAYIFASSVESLLEDGRLVQVLEGQTADLPRFSLNYLSKRNMPPRVRAFVDYAKRCNP</sequence>
<evidence type="ECO:0000313" key="6">
    <source>
        <dbReference type="EMBL" id="NOD32826.1"/>
    </source>
</evidence>
<dbReference type="RefSeq" id="WP_171329880.1">
    <property type="nucleotide sequence ID" value="NZ_WVQY01000016.1"/>
</dbReference>
<dbReference type="InterPro" id="IPR000847">
    <property type="entry name" value="LysR_HTH_N"/>
</dbReference>
<dbReference type="Proteomes" id="UP000597886">
    <property type="component" value="Unassembled WGS sequence"/>
</dbReference>
<evidence type="ECO:0000259" key="5">
    <source>
        <dbReference type="PROSITE" id="PS50931"/>
    </source>
</evidence>
<dbReference type="InterPro" id="IPR058163">
    <property type="entry name" value="LysR-type_TF_proteobact-type"/>
</dbReference>
<comment type="caution">
    <text evidence="7">The sequence shown here is derived from an EMBL/GenBank/DDBJ whole genome shotgun (WGS) entry which is preliminary data.</text>
</comment>
<dbReference type="Gene3D" id="1.10.10.10">
    <property type="entry name" value="Winged helix-like DNA-binding domain superfamily/Winged helix DNA-binding domain"/>
    <property type="match status" value="1"/>
</dbReference>
<dbReference type="PANTHER" id="PTHR30537">
    <property type="entry name" value="HTH-TYPE TRANSCRIPTIONAL REGULATOR"/>
    <property type="match status" value="1"/>
</dbReference>
<dbReference type="SUPFAM" id="SSF53850">
    <property type="entry name" value="Periplasmic binding protein-like II"/>
    <property type="match status" value="1"/>
</dbReference>
<dbReference type="EMBL" id="WVRA01000003">
    <property type="protein sequence ID" value="NOE18460.1"/>
    <property type="molecule type" value="Genomic_DNA"/>
</dbReference>
<dbReference type="GO" id="GO:0003677">
    <property type="term" value="F:DNA binding"/>
    <property type="evidence" value="ECO:0007669"/>
    <property type="project" value="UniProtKB-KW"/>
</dbReference>
<dbReference type="PROSITE" id="PS50931">
    <property type="entry name" value="HTH_LYSR"/>
    <property type="match status" value="1"/>
</dbReference>
<proteinExistence type="inferred from homology"/>
<feature type="domain" description="HTH lysR-type" evidence="5">
    <location>
        <begin position="4"/>
        <end position="61"/>
    </location>
</feature>
<keyword evidence="9" id="KW-1185">Reference proteome</keyword>
<name>A0AA91BN58_9RHOB</name>
<gene>
    <name evidence="6" type="ORF">GS617_21375</name>
    <name evidence="7" type="ORF">GS634_10065</name>
</gene>
<keyword evidence="4" id="KW-0804">Transcription</keyword>
<dbReference type="InterPro" id="IPR005119">
    <property type="entry name" value="LysR_subst-bd"/>
</dbReference>
<evidence type="ECO:0000256" key="2">
    <source>
        <dbReference type="ARBA" id="ARBA00023015"/>
    </source>
</evidence>
<evidence type="ECO:0000313" key="7">
    <source>
        <dbReference type="EMBL" id="NOE18460.1"/>
    </source>
</evidence>
<dbReference type="GO" id="GO:0003700">
    <property type="term" value="F:DNA-binding transcription factor activity"/>
    <property type="evidence" value="ECO:0007669"/>
    <property type="project" value="InterPro"/>
</dbReference>
<evidence type="ECO:0000313" key="9">
    <source>
        <dbReference type="Proteomes" id="UP000599383"/>
    </source>
</evidence>
<evidence type="ECO:0000256" key="4">
    <source>
        <dbReference type="ARBA" id="ARBA00023163"/>
    </source>
</evidence>
<dbReference type="PANTHER" id="PTHR30537:SF5">
    <property type="entry name" value="HTH-TYPE TRANSCRIPTIONAL ACTIVATOR TTDR-RELATED"/>
    <property type="match status" value="1"/>
</dbReference>
<dbReference type="Pfam" id="PF03466">
    <property type="entry name" value="LysR_substrate"/>
    <property type="match status" value="1"/>
</dbReference>
<dbReference type="EMBL" id="WVQY01000016">
    <property type="protein sequence ID" value="NOD32826.1"/>
    <property type="molecule type" value="Genomic_DNA"/>
</dbReference>
<dbReference type="SUPFAM" id="SSF46785">
    <property type="entry name" value="Winged helix' DNA-binding domain"/>
    <property type="match status" value="1"/>
</dbReference>
<keyword evidence="3" id="KW-0238">DNA-binding</keyword>
<comment type="similarity">
    <text evidence="1">Belongs to the LysR transcriptional regulatory family.</text>
</comment>
<dbReference type="AlphaFoldDB" id="A0AA91BN58"/>
<dbReference type="Proteomes" id="UP000599383">
    <property type="component" value="Unassembled WGS sequence"/>
</dbReference>
<evidence type="ECO:0000256" key="1">
    <source>
        <dbReference type="ARBA" id="ARBA00009437"/>
    </source>
</evidence>
<dbReference type="Pfam" id="PF00126">
    <property type="entry name" value="HTH_1"/>
    <property type="match status" value="1"/>
</dbReference>